<accession>A0A974NNM1</accession>
<dbReference type="Pfam" id="PF17247">
    <property type="entry name" value="DUF5316"/>
    <property type="match status" value="1"/>
</dbReference>
<keyword evidence="1" id="KW-0812">Transmembrane</keyword>
<protein>
    <submittedName>
        <fullName evidence="2">Uncharacterized protein</fullName>
    </submittedName>
</protein>
<proteinExistence type="predicted"/>
<keyword evidence="1" id="KW-1133">Transmembrane helix</keyword>
<reference evidence="2 3" key="1">
    <citation type="submission" date="2021-01" db="EMBL/GenBank/DDBJ databases">
        <title>FDA dAtabase for Regulatory Grade micrObial Sequences (FDA-ARGOS): Supporting development and validation of Infectious Disease Dx tests.</title>
        <authorList>
            <person name="Nelson B."/>
            <person name="Plummer A."/>
            <person name="Tallon L."/>
            <person name="Sadzewicz L."/>
            <person name="Zhao X."/>
            <person name="Boylan J."/>
            <person name="Ott S."/>
            <person name="Bowen H."/>
            <person name="Vavikolanu K."/>
            <person name="Mehta A."/>
            <person name="Aluvathingal J."/>
            <person name="Nadendla S."/>
            <person name="Myers T."/>
            <person name="Yan Y."/>
            <person name="Sichtig H."/>
        </authorList>
    </citation>
    <scope>NUCLEOTIDE SEQUENCE [LARGE SCALE GENOMIC DNA]</scope>
    <source>
        <strain evidence="2 3">FDAARGOS_1161</strain>
    </source>
</reference>
<feature type="transmembrane region" description="Helical" evidence="1">
    <location>
        <begin position="29"/>
        <end position="50"/>
    </location>
</feature>
<evidence type="ECO:0000256" key="1">
    <source>
        <dbReference type="SAM" id="Phobius"/>
    </source>
</evidence>
<dbReference type="KEGG" id="ppsr:I6J18_03365"/>
<organism evidence="2 3">
    <name type="scientific">Peribacillus psychrosaccharolyticus</name>
    <name type="common">Bacillus psychrosaccharolyticus</name>
    <dbReference type="NCBI Taxonomy" id="1407"/>
    <lineage>
        <taxon>Bacteria</taxon>
        <taxon>Bacillati</taxon>
        <taxon>Bacillota</taxon>
        <taxon>Bacilli</taxon>
        <taxon>Bacillales</taxon>
        <taxon>Bacillaceae</taxon>
        <taxon>Peribacillus</taxon>
    </lineage>
</organism>
<feature type="transmembrane region" description="Helical" evidence="1">
    <location>
        <begin position="71"/>
        <end position="96"/>
    </location>
</feature>
<sequence>MKKYLITGVVLLAIDLAILLFFWEWRMLPAITAITAFPFIFLAGFITGAYKDPDHYHLDIQESSSSRNKKIRLATRILAIALPSFLVCVPSFIFYYW</sequence>
<dbReference type="InterPro" id="IPR035167">
    <property type="entry name" value="DUF5316"/>
</dbReference>
<gene>
    <name evidence="2" type="ORF">I6J18_03365</name>
</gene>
<feature type="transmembrane region" description="Helical" evidence="1">
    <location>
        <begin position="5"/>
        <end position="23"/>
    </location>
</feature>
<evidence type="ECO:0000313" key="2">
    <source>
        <dbReference type="EMBL" id="QQT00960.1"/>
    </source>
</evidence>
<dbReference type="Proteomes" id="UP000595254">
    <property type="component" value="Chromosome"/>
</dbReference>
<dbReference type="EMBL" id="CP068053">
    <property type="protein sequence ID" value="QQT00960.1"/>
    <property type="molecule type" value="Genomic_DNA"/>
</dbReference>
<dbReference type="AlphaFoldDB" id="A0A974NNM1"/>
<keyword evidence="1" id="KW-0472">Membrane</keyword>
<keyword evidence="3" id="KW-1185">Reference proteome</keyword>
<name>A0A974NNM1_PERPY</name>
<dbReference type="RefSeq" id="WP_040375123.1">
    <property type="nucleotide sequence ID" value="NZ_CP068053.1"/>
</dbReference>
<evidence type="ECO:0000313" key="3">
    <source>
        <dbReference type="Proteomes" id="UP000595254"/>
    </source>
</evidence>